<accession>A0A5R9FK93</accession>
<gene>
    <name evidence="1" type="ORF">FE633_37245</name>
</gene>
<dbReference type="Pfam" id="PF10604">
    <property type="entry name" value="Polyketide_cyc2"/>
    <property type="match status" value="1"/>
</dbReference>
<reference evidence="1 2" key="1">
    <citation type="submission" date="2019-05" db="EMBL/GenBank/DDBJ databases">
        <title>Streptomyces sp. NEAU-C151, a novel actinomycete isolated from soil.</title>
        <authorList>
            <person name="Han L."/>
            <person name="Jiang H."/>
        </authorList>
    </citation>
    <scope>NUCLEOTIDE SEQUENCE [LARGE SCALE GENOMIC DNA]</scope>
    <source>
        <strain evidence="1 2">NEAU-C151</strain>
    </source>
</reference>
<name>A0A5R9FK93_9ACTN</name>
<keyword evidence="2" id="KW-1185">Reference proteome</keyword>
<evidence type="ECO:0000313" key="2">
    <source>
        <dbReference type="Proteomes" id="UP000305906"/>
    </source>
</evidence>
<dbReference type="AlphaFoldDB" id="A0A5R9FK93"/>
<proteinExistence type="predicted"/>
<dbReference type="RefSeq" id="WP_138049582.1">
    <property type="nucleotide sequence ID" value="NZ_VBZC01000059.1"/>
</dbReference>
<dbReference type="EMBL" id="VBZC01000059">
    <property type="protein sequence ID" value="TLS41263.1"/>
    <property type="molecule type" value="Genomic_DNA"/>
</dbReference>
<sequence>MLKVEATEIFPCTPDELLDFVMDVERYALVDRKLRPVLWTRRDGNLLEFAFRPRLAGLPAPRTVARMRLTPGHRIDIELAPPPANRLTRLASDFDASFVCTPVEDGTRLIRTLNFRFLPPLRWLAEPLLRRPLTADVQEEVRLAKEYIQRQKENS</sequence>
<organism evidence="1 2">
    <name type="scientific">Streptomyces montanus</name>
    <dbReference type="NCBI Taxonomy" id="2580423"/>
    <lineage>
        <taxon>Bacteria</taxon>
        <taxon>Bacillati</taxon>
        <taxon>Actinomycetota</taxon>
        <taxon>Actinomycetes</taxon>
        <taxon>Kitasatosporales</taxon>
        <taxon>Streptomycetaceae</taxon>
        <taxon>Streptomyces</taxon>
    </lineage>
</organism>
<protein>
    <submittedName>
        <fullName evidence="1">SRPBCC family protein</fullName>
    </submittedName>
</protein>
<dbReference type="Gene3D" id="3.30.530.20">
    <property type="match status" value="1"/>
</dbReference>
<dbReference type="SUPFAM" id="SSF55961">
    <property type="entry name" value="Bet v1-like"/>
    <property type="match status" value="1"/>
</dbReference>
<dbReference type="InterPro" id="IPR023393">
    <property type="entry name" value="START-like_dom_sf"/>
</dbReference>
<comment type="caution">
    <text evidence="1">The sequence shown here is derived from an EMBL/GenBank/DDBJ whole genome shotgun (WGS) entry which is preliminary data.</text>
</comment>
<dbReference type="Proteomes" id="UP000305906">
    <property type="component" value="Unassembled WGS sequence"/>
</dbReference>
<dbReference type="CDD" id="cd07812">
    <property type="entry name" value="SRPBCC"/>
    <property type="match status" value="1"/>
</dbReference>
<evidence type="ECO:0000313" key="1">
    <source>
        <dbReference type="EMBL" id="TLS41263.1"/>
    </source>
</evidence>
<dbReference type="InterPro" id="IPR019587">
    <property type="entry name" value="Polyketide_cyclase/dehydratase"/>
</dbReference>